<dbReference type="InterPro" id="IPR050330">
    <property type="entry name" value="Bact_OuterMem_StrucFunc"/>
</dbReference>
<keyword evidence="8" id="KW-1185">Reference proteome</keyword>
<evidence type="ECO:0000313" key="8">
    <source>
        <dbReference type="Proteomes" id="UP001302349"/>
    </source>
</evidence>
<dbReference type="Pfam" id="PF07676">
    <property type="entry name" value="PD40"/>
    <property type="match status" value="2"/>
</dbReference>
<dbReference type="RefSeq" id="WP_317490873.1">
    <property type="nucleotide sequence ID" value="NZ_CP136051.1"/>
</dbReference>
<dbReference type="InterPro" id="IPR006665">
    <property type="entry name" value="OmpA-like"/>
</dbReference>
<dbReference type="Gene3D" id="3.30.1330.60">
    <property type="entry name" value="OmpA-like domain"/>
    <property type="match status" value="1"/>
</dbReference>
<dbReference type="PRINTS" id="PR01021">
    <property type="entry name" value="OMPADOMAIN"/>
</dbReference>
<evidence type="ECO:0000256" key="1">
    <source>
        <dbReference type="ARBA" id="ARBA00004442"/>
    </source>
</evidence>
<dbReference type="SUPFAM" id="SSF103088">
    <property type="entry name" value="OmpA-like"/>
    <property type="match status" value="1"/>
</dbReference>
<protein>
    <submittedName>
        <fullName evidence="7">OmpA family protein</fullName>
    </submittedName>
</protein>
<gene>
    <name evidence="7" type="ORF">RT717_06215</name>
</gene>
<dbReference type="PROSITE" id="PS51123">
    <property type="entry name" value="OMPA_2"/>
    <property type="match status" value="1"/>
</dbReference>
<dbReference type="Proteomes" id="UP001302349">
    <property type="component" value="Chromosome"/>
</dbReference>
<evidence type="ECO:0000256" key="5">
    <source>
        <dbReference type="SAM" id="SignalP"/>
    </source>
</evidence>
<feature type="signal peptide" evidence="5">
    <location>
        <begin position="1"/>
        <end position="19"/>
    </location>
</feature>
<accession>A0ABZ0IV33</accession>
<evidence type="ECO:0000259" key="6">
    <source>
        <dbReference type="PROSITE" id="PS51123"/>
    </source>
</evidence>
<keyword evidence="5" id="KW-0732">Signal</keyword>
<dbReference type="PANTHER" id="PTHR30329:SF21">
    <property type="entry name" value="LIPOPROTEIN YIAD-RELATED"/>
    <property type="match status" value="1"/>
</dbReference>
<dbReference type="CDD" id="cd07185">
    <property type="entry name" value="OmpA_C-like"/>
    <property type="match status" value="1"/>
</dbReference>
<dbReference type="InterPro" id="IPR006664">
    <property type="entry name" value="OMP_bac"/>
</dbReference>
<keyword evidence="3" id="KW-0998">Cell outer membrane</keyword>
<evidence type="ECO:0000256" key="2">
    <source>
        <dbReference type="ARBA" id="ARBA00023136"/>
    </source>
</evidence>
<dbReference type="PROSITE" id="PS01068">
    <property type="entry name" value="OMPA_1"/>
    <property type="match status" value="1"/>
</dbReference>
<dbReference type="PANTHER" id="PTHR30329">
    <property type="entry name" value="STATOR ELEMENT OF FLAGELLAR MOTOR COMPLEX"/>
    <property type="match status" value="1"/>
</dbReference>
<dbReference type="InterPro" id="IPR006690">
    <property type="entry name" value="OMPA-like_CS"/>
</dbReference>
<keyword evidence="2 4" id="KW-0472">Membrane</keyword>
<evidence type="ECO:0000256" key="4">
    <source>
        <dbReference type="PROSITE-ProRule" id="PRU00473"/>
    </source>
</evidence>
<dbReference type="InterPro" id="IPR011659">
    <property type="entry name" value="WD40"/>
</dbReference>
<proteinExistence type="predicted"/>
<organism evidence="7 8">
    <name type="scientific">Imperialibacter roseus</name>
    <dbReference type="NCBI Taxonomy" id="1324217"/>
    <lineage>
        <taxon>Bacteria</taxon>
        <taxon>Pseudomonadati</taxon>
        <taxon>Bacteroidota</taxon>
        <taxon>Cytophagia</taxon>
        <taxon>Cytophagales</taxon>
        <taxon>Flammeovirgaceae</taxon>
        <taxon>Imperialibacter</taxon>
    </lineage>
</organism>
<evidence type="ECO:0000256" key="3">
    <source>
        <dbReference type="ARBA" id="ARBA00023237"/>
    </source>
</evidence>
<feature type="chain" id="PRO_5046881548" evidence="5">
    <location>
        <begin position="20"/>
        <end position="443"/>
    </location>
</feature>
<feature type="domain" description="OmpA-like" evidence="6">
    <location>
        <begin position="321"/>
        <end position="439"/>
    </location>
</feature>
<dbReference type="InterPro" id="IPR036737">
    <property type="entry name" value="OmpA-like_sf"/>
</dbReference>
<sequence>MKTLQIFTLLFLAASTTFGQYTFEAVEKLASTINSDAEEITPMLSADGSRLYFVRALYAQNIGGVQAGQDIWFSDRKADGSWAEPSNNLPTINNGDNNAMTGFTADGDTIFLINNYSSFPRRKIGLSYSTLKNGKWATPKEQGVEVKTKNDFYGMHVHQNQKVVIVSMMGDEALGEEDLYVSVKEADGSWSVAKHLGTTINSAGFEISPFLSYDQSTLFFASNGRGGFGDADIFMSTRLDDSWTNWSEPVNLGEQVNSAGFDAYYFEKNGSAYFSSNRGGGKADIYSLTAKRPEPVVAELPLVAEQKAAEVSPEIPIESERSYSIIPEPMVVYFAFDSYQLSKESKLTIQKIGEFLHKENGLSLDINGYADPAGPAAYNQNLSERRAMAVSAYLADELGIAKSRLVVEGKGEVGEAGFQSTIRENDTARKVEIVFSRKSVAAQ</sequence>
<dbReference type="Pfam" id="PF00691">
    <property type="entry name" value="OmpA"/>
    <property type="match status" value="1"/>
</dbReference>
<comment type="subcellular location">
    <subcellularLocation>
        <location evidence="1">Cell outer membrane</location>
    </subcellularLocation>
</comment>
<dbReference type="EMBL" id="CP136051">
    <property type="protein sequence ID" value="WOK08229.1"/>
    <property type="molecule type" value="Genomic_DNA"/>
</dbReference>
<reference evidence="7 8" key="1">
    <citation type="journal article" date="2023" name="Microbiol. Resour. Announc.">
        <title>Complete Genome Sequence of Imperialibacter roseus strain P4T.</title>
        <authorList>
            <person name="Tizabi D.R."/>
            <person name="Bachvaroff T."/>
            <person name="Hill R.T."/>
        </authorList>
    </citation>
    <scope>NUCLEOTIDE SEQUENCE [LARGE SCALE GENOMIC DNA]</scope>
    <source>
        <strain evidence="7 8">P4T</strain>
    </source>
</reference>
<evidence type="ECO:0000313" key="7">
    <source>
        <dbReference type="EMBL" id="WOK08229.1"/>
    </source>
</evidence>
<name>A0ABZ0IV33_9BACT</name>